<evidence type="ECO:0000313" key="2">
    <source>
        <dbReference type="EMBL" id="CBX27996.1"/>
    </source>
</evidence>
<dbReference type="EMBL" id="FR695868">
    <property type="protein sequence ID" value="CBX27996.1"/>
    <property type="molecule type" value="Genomic_DNA"/>
</dbReference>
<dbReference type="Gene3D" id="3.40.50.720">
    <property type="entry name" value="NAD(P)-binding Rossmann-like Domain"/>
    <property type="match status" value="1"/>
</dbReference>
<dbReference type="PANTHER" id="PTHR43245">
    <property type="entry name" value="BIFUNCTIONAL POLYMYXIN RESISTANCE PROTEIN ARNA"/>
    <property type="match status" value="1"/>
</dbReference>
<proteinExistence type="predicted"/>
<gene>
    <name evidence="2" type="ORF">N47_G33200</name>
</gene>
<dbReference type="Pfam" id="PF01370">
    <property type="entry name" value="Epimerase"/>
    <property type="match status" value="1"/>
</dbReference>
<dbReference type="InterPro" id="IPR001509">
    <property type="entry name" value="Epimerase_deHydtase"/>
</dbReference>
<dbReference type="PANTHER" id="PTHR43245:SF13">
    <property type="entry name" value="UDP-D-APIOSE_UDP-D-XYLOSE SYNTHASE 2"/>
    <property type="match status" value="1"/>
</dbReference>
<feature type="domain" description="NAD-dependent epimerase/dehydratase" evidence="1">
    <location>
        <begin position="11"/>
        <end position="224"/>
    </location>
</feature>
<sequence>MKNLVDLKEHVAITGSNGFVGSKLNQRLPNARILDLDKKHRLEEIDTLKTFLEDVKVVFHLAEINAGSGYSPANKSMIKNNVLATRNLIDGVRRFCSEKPLIVLLSSIHVYSAEEDIYTENSEIGPSSYYGLTKLVQELLIQEAAKNGLVDYCIFRGSNIYGAGCRPNYNSAVATFIDRIEKNEKLELFGNGESQLDLIYVDDVINILIRAGEDSQFKNDVYNLSYGSSVSIKKLIDILKTVTQTQPEIRLVNSVPAKLTVNNSKLKKVLGTYAFVDLQKGLEMTIKKKSCKPTLVVT</sequence>
<dbReference type="CDD" id="cd08946">
    <property type="entry name" value="SDR_e"/>
    <property type="match status" value="1"/>
</dbReference>
<organism evidence="2">
    <name type="scientific">uncultured Desulfobacterium sp</name>
    <dbReference type="NCBI Taxonomy" id="201089"/>
    <lineage>
        <taxon>Bacteria</taxon>
        <taxon>Pseudomonadati</taxon>
        <taxon>Thermodesulfobacteriota</taxon>
        <taxon>Desulfobacteria</taxon>
        <taxon>Desulfobacterales</taxon>
        <taxon>Desulfobacteriaceae</taxon>
        <taxon>Desulfobacterium</taxon>
        <taxon>environmental samples</taxon>
    </lineage>
</organism>
<accession>E1YBQ2</accession>
<name>E1YBQ2_9BACT</name>
<dbReference type="InterPro" id="IPR050177">
    <property type="entry name" value="Lipid_A_modif_metabolic_enz"/>
</dbReference>
<protein>
    <recommendedName>
        <fullName evidence="1">NAD-dependent epimerase/dehydratase domain-containing protein</fullName>
    </recommendedName>
</protein>
<evidence type="ECO:0000259" key="1">
    <source>
        <dbReference type="Pfam" id="PF01370"/>
    </source>
</evidence>
<dbReference type="SUPFAM" id="SSF51735">
    <property type="entry name" value="NAD(P)-binding Rossmann-fold domains"/>
    <property type="match status" value="1"/>
</dbReference>
<reference evidence="2" key="1">
    <citation type="journal article" date="2011" name="Environ. Microbiol.">
        <title>Genomic insights into the metabolic potential of the polycyclic aromatic hydrocarbon degrading sulfate-reducing Deltaproteobacterium N47.</title>
        <authorList>
            <person name="Bergmann F."/>
            <person name="Selesi D."/>
            <person name="Weinmaier T."/>
            <person name="Tischler P."/>
            <person name="Rattei T."/>
            <person name="Meckenstock R.U."/>
        </authorList>
    </citation>
    <scope>NUCLEOTIDE SEQUENCE</scope>
</reference>
<dbReference type="InterPro" id="IPR036291">
    <property type="entry name" value="NAD(P)-bd_dom_sf"/>
</dbReference>
<dbReference type="AlphaFoldDB" id="E1YBQ2"/>